<dbReference type="Gene3D" id="1.10.443.10">
    <property type="entry name" value="Intergrase catalytic core"/>
    <property type="match status" value="1"/>
</dbReference>
<dbReference type="PANTHER" id="PTHR30349:SF64">
    <property type="entry name" value="PROPHAGE INTEGRASE INTD-RELATED"/>
    <property type="match status" value="1"/>
</dbReference>
<dbReference type="PANTHER" id="PTHR30349">
    <property type="entry name" value="PHAGE INTEGRASE-RELATED"/>
    <property type="match status" value="1"/>
</dbReference>
<dbReference type="Pfam" id="PF00589">
    <property type="entry name" value="Phage_integrase"/>
    <property type="match status" value="1"/>
</dbReference>
<evidence type="ECO:0000313" key="5">
    <source>
        <dbReference type="EMBL" id="BAQ17483.1"/>
    </source>
</evidence>
<feature type="domain" description="Tyr recombinase" evidence="4">
    <location>
        <begin position="170"/>
        <end position="349"/>
    </location>
</feature>
<protein>
    <submittedName>
        <fullName evidence="5">Integrase</fullName>
    </submittedName>
</protein>
<gene>
    <name evidence="5" type="ORF">GL4_2036</name>
</gene>
<dbReference type="PROSITE" id="PS51898">
    <property type="entry name" value="TYR_RECOMBINASE"/>
    <property type="match status" value="1"/>
</dbReference>
<dbReference type="HOGENOM" id="CLU_027562_11_0_5"/>
<dbReference type="SUPFAM" id="SSF56349">
    <property type="entry name" value="DNA breaking-rejoining enzymes"/>
    <property type="match status" value="1"/>
</dbReference>
<evidence type="ECO:0000313" key="6">
    <source>
        <dbReference type="Proteomes" id="UP000031643"/>
    </source>
</evidence>
<dbReference type="GO" id="GO:0003677">
    <property type="term" value="F:DNA binding"/>
    <property type="evidence" value="ECO:0007669"/>
    <property type="project" value="InterPro"/>
</dbReference>
<keyword evidence="1" id="KW-0229">DNA integration</keyword>
<accession>A0A0A8K3G1</accession>
<organism evidence="5 6">
    <name type="scientific">Methyloceanibacter caenitepidi</name>
    <dbReference type="NCBI Taxonomy" id="1384459"/>
    <lineage>
        <taxon>Bacteria</taxon>
        <taxon>Pseudomonadati</taxon>
        <taxon>Pseudomonadota</taxon>
        <taxon>Alphaproteobacteria</taxon>
        <taxon>Hyphomicrobiales</taxon>
        <taxon>Hyphomicrobiaceae</taxon>
        <taxon>Methyloceanibacter</taxon>
    </lineage>
</organism>
<dbReference type="InterPro" id="IPR011010">
    <property type="entry name" value="DNA_brk_join_enz"/>
</dbReference>
<proteinExistence type="predicted"/>
<evidence type="ECO:0000256" key="1">
    <source>
        <dbReference type="ARBA" id="ARBA00022908"/>
    </source>
</evidence>
<dbReference type="CDD" id="cd00796">
    <property type="entry name" value="INT_Rci_Hp1_C"/>
    <property type="match status" value="1"/>
</dbReference>
<dbReference type="InterPro" id="IPR002104">
    <property type="entry name" value="Integrase_catalytic"/>
</dbReference>
<keyword evidence="2" id="KW-0233">DNA recombination</keyword>
<sequence>MSVYKDPRTPYYVYEFQFKGDRYRGSTEKRSKREAQAVERAVKERARAEHRAGNMRASDLTLADACARYILEVGAEDQEVERQLARVLAFLGSGKRILDVTDDDMAKLVAWRRGHRRWDRDDMPLVSAATVNRTTVELLRRVFGRAREHWGVRFPNEPKWGKHKLQEPPERARELHASEREAMELAVRSDGYGDAVAFALATGFRLNEVATLKWSEVNWHSRKITKRGKGGKTITTAITAEVEAILAPLVGHHPEAVFTYKAKRTREGRVRGQRYPLTREGLKTAWRRARSRAGVSDLRFHDLRHDLGTRVQRASGNLKITQRVLNHSDIRSTLRYINVRDDEVTEALEAAQSPRTSPRKPMKSAS</sequence>
<feature type="compositionally biased region" description="Basic residues" evidence="3">
    <location>
        <begin position="357"/>
        <end position="366"/>
    </location>
</feature>
<dbReference type="RefSeq" id="WP_045367044.1">
    <property type="nucleotide sequence ID" value="NZ_AP014648.1"/>
</dbReference>
<dbReference type="GO" id="GO:0015074">
    <property type="term" value="P:DNA integration"/>
    <property type="evidence" value="ECO:0007669"/>
    <property type="project" value="UniProtKB-KW"/>
</dbReference>
<dbReference type="STRING" id="1384459.GL4_2036"/>
<evidence type="ECO:0000256" key="2">
    <source>
        <dbReference type="ARBA" id="ARBA00023172"/>
    </source>
</evidence>
<name>A0A0A8K3G1_9HYPH</name>
<evidence type="ECO:0000256" key="3">
    <source>
        <dbReference type="SAM" id="MobiDB-lite"/>
    </source>
</evidence>
<keyword evidence="6" id="KW-1185">Reference proteome</keyword>
<dbReference type="OrthoDB" id="6388170at2"/>
<dbReference type="EMBL" id="AP014648">
    <property type="protein sequence ID" value="BAQ17483.1"/>
    <property type="molecule type" value="Genomic_DNA"/>
</dbReference>
<dbReference type="AlphaFoldDB" id="A0A0A8K3G1"/>
<feature type="region of interest" description="Disordered" evidence="3">
    <location>
        <begin position="347"/>
        <end position="366"/>
    </location>
</feature>
<dbReference type="InterPro" id="IPR050090">
    <property type="entry name" value="Tyrosine_recombinase_XerCD"/>
</dbReference>
<dbReference type="Proteomes" id="UP000031643">
    <property type="component" value="Chromosome"/>
</dbReference>
<dbReference type="InterPro" id="IPR013762">
    <property type="entry name" value="Integrase-like_cat_sf"/>
</dbReference>
<evidence type="ECO:0000259" key="4">
    <source>
        <dbReference type="PROSITE" id="PS51898"/>
    </source>
</evidence>
<dbReference type="GO" id="GO:0006310">
    <property type="term" value="P:DNA recombination"/>
    <property type="evidence" value="ECO:0007669"/>
    <property type="project" value="UniProtKB-KW"/>
</dbReference>
<reference evidence="5 6" key="1">
    <citation type="submission" date="2014-09" db="EMBL/GenBank/DDBJ databases">
        <title>Genome sequencing of Methyloceanibacter caenitepidi Gela4.</title>
        <authorList>
            <person name="Takeuchi M."/>
            <person name="Susumu S."/>
            <person name="Kamagata Y."/>
            <person name="Oshima K."/>
            <person name="Hattori M."/>
            <person name="Iwasaki W."/>
        </authorList>
    </citation>
    <scope>NUCLEOTIDE SEQUENCE [LARGE SCALE GENOMIC DNA]</scope>
    <source>
        <strain evidence="5 6">Gela4</strain>
    </source>
</reference>
<dbReference type="KEGG" id="mcg:GL4_2036"/>